<accession>A0A2S5A225</accession>
<dbReference type="OrthoDB" id="9766256at2"/>
<organism evidence="2 3">
    <name type="scientific">Solitalea longa</name>
    <dbReference type="NCBI Taxonomy" id="2079460"/>
    <lineage>
        <taxon>Bacteria</taxon>
        <taxon>Pseudomonadati</taxon>
        <taxon>Bacteroidota</taxon>
        <taxon>Sphingobacteriia</taxon>
        <taxon>Sphingobacteriales</taxon>
        <taxon>Sphingobacteriaceae</taxon>
        <taxon>Solitalea</taxon>
    </lineage>
</organism>
<dbReference type="PROSITE" id="PS51257">
    <property type="entry name" value="PROKAR_LIPOPROTEIN"/>
    <property type="match status" value="1"/>
</dbReference>
<keyword evidence="3" id="KW-1185">Reference proteome</keyword>
<name>A0A2S5A225_9SPHI</name>
<dbReference type="SUPFAM" id="SSF48452">
    <property type="entry name" value="TPR-like"/>
    <property type="match status" value="1"/>
</dbReference>
<sequence length="498" mass="53821">MKNYINQHKLLSFASVLTLFGLSTGCNLSEVNVNPNASNNAPISTVLSGAQGTLAFSQGVDAGIQTGITIQQFAGSNGDAVAFDNYNVNTTFYNSIWGSFYTNGLKNLNIVYQKSKALNSPYYTGVSRILSAYTFSTLSDIFGDIPYKQALHAEVNASPAIDKQQDIYTELQKELDSAITELSLPTSSFTAPAPGADDLFFKGNVQNWLAAAWTLKARLAIHLSKVDANTAAQTALSYLYDANGNYRGISSNTNDLQLVFGAAVSNSNPFYQQNTNRPGWVGLGASFVNLLNGNAINDPSTKPETAPVDPRRSAFATQYPAGSGKYRGSIAGVPGAFSVIGSYYASSTSPVVFLSYVEAKFIEAEARLILNDQVNAEKALKEATLASINKTSNPADPNASQANKDAYLAAKATLTGDFQSDLKTIITQKYIALFTQSEVWTDYRRTGYPALTPSVNGTNTNNPNGQIPRRFPYPQSEQVLNTNIQPANYQTPKLFWDK</sequence>
<dbReference type="RefSeq" id="WP_103788908.1">
    <property type="nucleotide sequence ID" value="NZ_PQVF01000006.1"/>
</dbReference>
<evidence type="ECO:0000256" key="1">
    <source>
        <dbReference type="SAM" id="SignalP"/>
    </source>
</evidence>
<feature type="chain" id="PRO_5015547946" description="SusD/RagB family nutrient-binding outer membrane lipoprotein" evidence="1">
    <location>
        <begin position="29"/>
        <end position="498"/>
    </location>
</feature>
<comment type="caution">
    <text evidence="2">The sequence shown here is derived from an EMBL/GenBank/DDBJ whole genome shotgun (WGS) entry which is preliminary data.</text>
</comment>
<keyword evidence="1" id="KW-0732">Signal</keyword>
<dbReference type="Pfam" id="PF12771">
    <property type="entry name" value="SusD-like_2"/>
    <property type="match status" value="1"/>
</dbReference>
<gene>
    <name evidence="2" type="ORF">C3K47_09525</name>
</gene>
<feature type="signal peptide" evidence="1">
    <location>
        <begin position="1"/>
        <end position="28"/>
    </location>
</feature>
<dbReference type="AlphaFoldDB" id="A0A2S5A225"/>
<dbReference type="Gene3D" id="1.25.40.390">
    <property type="match status" value="1"/>
</dbReference>
<dbReference type="InterPro" id="IPR011990">
    <property type="entry name" value="TPR-like_helical_dom_sf"/>
</dbReference>
<protein>
    <recommendedName>
        <fullName evidence="4">SusD/RagB family nutrient-binding outer membrane lipoprotein</fullName>
    </recommendedName>
</protein>
<evidence type="ECO:0000313" key="3">
    <source>
        <dbReference type="Proteomes" id="UP000236893"/>
    </source>
</evidence>
<dbReference type="InterPro" id="IPR041662">
    <property type="entry name" value="SusD-like_2"/>
</dbReference>
<dbReference type="Proteomes" id="UP000236893">
    <property type="component" value="Unassembled WGS sequence"/>
</dbReference>
<evidence type="ECO:0008006" key="4">
    <source>
        <dbReference type="Google" id="ProtNLM"/>
    </source>
</evidence>
<evidence type="ECO:0000313" key="2">
    <source>
        <dbReference type="EMBL" id="POY36605.1"/>
    </source>
</evidence>
<proteinExistence type="predicted"/>
<dbReference type="EMBL" id="PQVF01000006">
    <property type="protein sequence ID" value="POY36605.1"/>
    <property type="molecule type" value="Genomic_DNA"/>
</dbReference>
<reference evidence="2 3" key="1">
    <citation type="submission" date="2018-01" db="EMBL/GenBank/DDBJ databases">
        <authorList>
            <person name="Gaut B.S."/>
            <person name="Morton B.R."/>
            <person name="Clegg M.T."/>
            <person name="Duvall M.R."/>
        </authorList>
    </citation>
    <scope>NUCLEOTIDE SEQUENCE [LARGE SCALE GENOMIC DNA]</scope>
    <source>
        <strain evidence="2 3">HR-AV</strain>
    </source>
</reference>